<organism evidence="7 8">
    <name type="scientific">Paenirhodobacter hankyongi</name>
    <dbReference type="NCBI Taxonomy" id="2294033"/>
    <lineage>
        <taxon>Bacteria</taxon>
        <taxon>Pseudomonadati</taxon>
        <taxon>Pseudomonadota</taxon>
        <taxon>Alphaproteobacteria</taxon>
        <taxon>Rhodobacterales</taxon>
        <taxon>Rhodobacter group</taxon>
        <taxon>Paenirhodobacter</taxon>
    </lineage>
</organism>
<reference evidence="7 8" key="1">
    <citation type="submission" date="2018-10" db="EMBL/GenBank/DDBJ databases">
        <title>Rhodobacter sp . BO-81.</title>
        <authorList>
            <person name="Im W.T."/>
        </authorList>
    </citation>
    <scope>NUCLEOTIDE SEQUENCE [LARGE SCALE GENOMIC DNA]</scope>
    <source>
        <strain evidence="7 8">BO-81</strain>
    </source>
</reference>
<evidence type="ECO:0000256" key="3">
    <source>
        <dbReference type="ARBA" id="ARBA00022741"/>
    </source>
</evidence>
<sequence length="387" mass="43700">MEIRHLPPRATWREIAEEAGFDFHTMYGEPYWNEARAYRFSLREIEEEIEDPVTELHALCLDAVGRILASEELMGRMGLPREHWDYVAQSWRDGDPALYGRMDLAYDGTGPAKLLEYNADTPTSLFESTSFQWRWLEDQIGAGVLPDGADQFNGTWEALVARFAEIFPGAPTVWFTSVADNSEDYGTVETLAWAAKEAGINPVYLTLDRLGITPEGRFADAEGWPVRYLFKLYPWENLLREPFAEHLAGSGCTFLEPPWKALVSNKAILPMLWRFNPGHPNLLPAVFEDEPGDFPDGVVIKPLFSREGASLRILDSFGQEIAASAERDYDAWPKIRQAYHPLPVFDGKRPVIGAWVVGERCTGMGLREDAGLITQNLSQFVPHYIEG</sequence>
<name>A0A421BSJ7_9RHOB</name>
<dbReference type="SUPFAM" id="SSF52440">
    <property type="entry name" value="PreATP-grasp domain"/>
    <property type="match status" value="1"/>
</dbReference>
<feature type="domain" description="Glutathionylspermidine synthase pre-ATP-grasp-like" evidence="6">
    <location>
        <begin position="12"/>
        <end position="385"/>
    </location>
</feature>
<dbReference type="InterPro" id="IPR016185">
    <property type="entry name" value="PreATP-grasp_dom_sf"/>
</dbReference>
<keyword evidence="3" id="KW-0547">Nucleotide-binding</keyword>
<dbReference type="RefSeq" id="WP_121531570.1">
    <property type="nucleotide sequence ID" value="NZ_RCHI01000004.1"/>
</dbReference>
<evidence type="ECO:0000256" key="1">
    <source>
        <dbReference type="ARBA" id="ARBA00022598"/>
    </source>
</evidence>
<evidence type="ECO:0000313" key="8">
    <source>
        <dbReference type="Proteomes" id="UP000279673"/>
    </source>
</evidence>
<dbReference type="Proteomes" id="UP000279673">
    <property type="component" value="Unassembled WGS sequence"/>
</dbReference>
<dbReference type="AlphaFoldDB" id="A0A421BSJ7"/>
<evidence type="ECO:0000256" key="2">
    <source>
        <dbReference type="ARBA" id="ARBA00022723"/>
    </source>
</evidence>
<dbReference type="SUPFAM" id="SSF56059">
    <property type="entry name" value="Glutathione synthetase ATP-binding domain-like"/>
    <property type="match status" value="1"/>
</dbReference>
<keyword evidence="8" id="KW-1185">Reference proteome</keyword>
<protein>
    <submittedName>
        <fullName evidence="7">Glutathionylspermidine synthase family protein</fullName>
    </submittedName>
</protein>
<gene>
    <name evidence="7" type="ORF">DYS74_05060</name>
</gene>
<evidence type="ECO:0000256" key="4">
    <source>
        <dbReference type="ARBA" id="ARBA00022840"/>
    </source>
</evidence>
<evidence type="ECO:0000259" key="6">
    <source>
        <dbReference type="Pfam" id="PF03738"/>
    </source>
</evidence>
<dbReference type="GO" id="GO:0046872">
    <property type="term" value="F:metal ion binding"/>
    <property type="evidence" value="ECO:0007669"/>
    <property type="project" value="UniProtKB-KW"/>
</dbReference>
<comment type="caution">
    <text evidence="7">The sequence shown here is derived from an EMBL/GenBank/DDBJ whole genome shotgun (WGS) entry which is preliminary data.</text>
</comment>
<proteinExistence type="predicted"/>
<keyword evidence="5" id="KW-0460">Magnesium</keyword>
<dbReference type="EMBL" id="RCHI01000004">
    <property type="protein sequence ID" value="RLL71250.1"/>
    <property type="molecule type" value="Genomic_DNA"/>
</dbReference>
<evidence type="ECO:0000256" key="5">
    <source>
        <dbReference type="ARBA" id="ARBA00022842"/>
    </source>
</evidence>
<keyword evidence="1" id="KW-0436">Ligase</keyword>
<dbReference type="GO" id="GO:0016874">
    <property type="term" value="F:ligase activity"/>
    <property type="evidence" value="ECO:0007669"/>
    <property type="project" value="UniProtKB-KW"/>
</dbReference>
<evidence type="ECO:0000313" key="7">
    <source>
        <dbReference type="EMBL" id="RLL71250.1"/>
    </source>
</evidence>
<accession>A0A421BSJ7</accession>
<dbReference type="GO" id="GO:0005524">
    <property type="term" value="F:ATP binding"/>
    <property type="evidence" value="ECO:0007669"/>
    <property type="project" value="UniProtKB-KW"/>
</dbReference>
<keyword evidence="4" id="KW-0067">ATP-binding</keyword>
<dbReference type="Pfam" id="PF03738">
    <property type="entry name" value="GSP_synth"/>
    <property type="match status" value="1"/>
</dbReference>
<keyword evidence="2" id="KW-0479">Metal-binding</keyword>
<dbReference type="Gene3D" id="3.30.1490.330">
    <property type="match status" value="1"/>
</dbReference>
<dbReference type="InterPro" id="IPR005494">
    <property type="entry name" value="GSPS_pre-ATP-grasp-like_dom"/>
</dbReference>